<keyword evidence="2" id="KW-0732">Signal</keyword>
<keyword evidence="4" id="KW-1185">Reference proteome</keyword>
<reference evidence="3 4" key="1">
    <citation type="journal article" date="2014" name="Genome Announc.">
        <title>Draft Genome Sequences of Marinobacter similis A3d10T and Marinobacter salarius R9SW1T.</title>
        <authorList>
            <person name="Ivanova E.P."/>
            <person name="Ng H.J."/>
            <person name="Webb H.K."/>
            <person name="Feng G."/>
            <person name="Oshima K."/>
            <person name="Hattori M."/>
            <person name="Ohkuma M."/>
            <person name="Sergeev A.F."/>
            <person name="Mikhailov V.V."/>
            <person name="Crawford R.J."/>
            <person name="Sawabe T."/>
        </authorList>
    </citation>
    <scope>NUCLEOTIDE SEQUENCE [LARGE SCALE GENOMIC DNA]</scope>
    <source>
        <strain evidence="3 4">A3d10</strain>
    </source>
</reference>
<dbReference type="EMBL" id="CP007151">
    <property type="protein sequence ID" value="AHI28626.1"/>
    <property type="molecule type" value="Genomic_DNA"/>
</dbReference>
<evidence type="ECO:0000313" key="4">
    <source>
        <dbReference type="Proteomes" id="UP000061489"/>
    </source>
</evidence>
<name>W5YHQ6_9GAMM</name>
<proteinExistence type="predicted"/>
<evidence type="ECO:0008006" key="5">
    <source>
        <dbReference type="Google" id="ProtNLM"/>
    </source>
</evidence>
<dbReference type="Proteomes" id="UP000061489">
    <property type="component" value="Chromosome"/>
</dbReference>
<dbReference type="AlphaFoldDB" id="W5YHQ6"/>
<dbReference type="OrthoDB" id="6367133at2"/>
<dbReference type="Pfam" id="PF12048">
    <property type="entry name" value="DUF3530"/>
    <property type="match status" value="1"/>
</dbReference>
<evidence type="ECO:0000313" key="3">
    <source>
        <dbReference type="EMBL" id="AHI28626.1"/>
    </source>
</evidence>
<dbReference type="PROSITE" id="PS51257">
    <property type="entry name" value="PROKAR_LIPOPROTEIN"/>
    <property type="match status" value="1"/>
</dbReference>
<feature type="region of interest" description="Disordered" evidence="1">
    <location>
        <begin position="131"/>
        <end position="167"/>
    </location>
</feature>
<dbReference type="HOGENOM" id="CLU_873772_0_0_6"/>
<sequence>MRRVGREAIKQLLGGLLLVGCMGYAVAAADGEEPASVGATTATTIRPAVATELADNALSRLRPEAAVWLELESGGRTLGLFYPEQDPPANGALVILADVGDNAAAGVADELSRHLTAKGWSVLAVGLPAPSPPLQRHLEAQPEPADADAEDGTEEAKGDGSDDSSVMIDVMASPTGENPEQVYRNRVRQSLAAAAAVLAERSYDQPVLVGLGRASSHLIATDGELQGAPALIWVAPEFYPRDAVALADTLTSGGEVAILELYASRGEASAASQRRWADLRRAGVEQLDRQPVAISRPLSAHGAGALAGRIDAWLKAR</sequence>
<evidence type="ECO:0000256" key="1">
    <source>
        <dbReference type="SAM" id="MobiDB-lite"/>
    </source>
</evidence>
<dbReference type="InterPro" id="IPR022529">
    <property type="entry name" value="DUF3530"/>
</dbReference>
<feature type="signal peptide" evidence="2">
    <location>
        <begin position="1"/>
        <end position="27"/>
    </location>
</feature>
<dbReference type="KEGG" id="msx:AU14_08445"/>
<organism evidence="3 4">
    <name type="scientific">Marinobacter similis</name>
    <dbReference type="NCBI Taxonomy" id="1420916"/>
    <lineage>
        <taxon>Bacteria</taxon>
        <taxon>Pseudomonadati</taxon>
        <taxon>Pseudomonadota</taxon>
        <taxon>Gammaproteobacteria</taxon>
        <taxon>Pseudomonadales</taxon>
        <taxon>Marinobacteraceae</taxon>
        <taxon>Marinobacter</taxon>
    </lineage>
</organism>
<dbReference type="RefSeq" id="WP_052471997.1">
    <property type="nucleotide sequence ID" value="NZ_CP007151.1"/>
</dbReference>
<accession>W5YHQ6</accession>
<feature type="chain" id="PRO_5004875363" description="DUF3530 family protein" evidence="2">
    <location>
        <begin position="28"/>
        <end position="317"/>
    </location>
</feature>
<evidence type="ECO:0000256" key="2">
    <source>
        <dbReference type="SAM" id="SignalP"/>
    </source>
</evidence>
<gene>
    <name evidence="3" type="ORF">AU14_08445</name>
</gene>
<protein>
    <recommendedName>
        <fullName evidence="5">DUF3530 family protein</fullName>
    </recommendedName>
</protein>